<dbReference type="EMBL" id="LJZO01000036">
    <property type="protein sequence ID" value="ROV92693.1"/>
    <property type="molecule type" value="Genomic_DNA"/>
</dbReference>
<organism evidence="2 3">
    <name type="scientific">Cytospora chrysosperma</name>
    <name type="common">Cytospora canker fungus</name>
    <name type="synonym">Sphaeria chrysosperma</name>
    <dbReference type="NCBI Taxonomy" id="252740"/>
    <lineage>
        <taxon>Eukaryota</taxon>
        <taxon>Fungi</taxon>
        <taxon>Dikarya</taxon>
        <taxon>Ascomycota</taxon>
        <taxon>Pezizomycotina</taxon>
        <taxon>Sordariomycetes</taxon>
        <taxon>Sordariomycetidae</taxon>
        <taxon>Diaporthales</taxon>
        <taxon>Cytosporaceae</taxon>
        <taxon>Cytospora</taxon>
    </lineage>
</organism>
<reference evidence="2 3" key="1">
    <citation type="submission" date="2015-09" db="EMBL/GenBank/DDBJ databases">
        <title>Host preference determinants of Valsa canker pathogens revealed by comparative genomics.</title>
        <authorList>
            <person name="Yin Z."/>
            <person name="Huang L."/>
        </authorList>
    </citation>
    <scope>NUCLEOTIDE SEQUENCE [LARGE SCALE GENOMIC DNA]</scope>
    <source>
        <strain evidence="2 3">YSFL</strain>
    </source>
</reference>
<dbReference type="OrthoDB" id="5229184at2759"/>
<accession>A0A423VNV0</accession>
<gene>
    <name evidence="2" type="ORF">VSDG_06575</name>
</gene>
<evidence type="ECO:0000313" key="3">
    <source>
        <dbReference type="Proteomes" id="UP000284375"/>
    </source>
</evidence>
<feature type="chain" id="PRO_5019473621" evidence="1">
    <location>
        <begin position="24"/>
        <end position="168"/>
    </location>
</feature>
<proteinExistence type="predicted"/>
<feature type="signal peptide" evidence="1">
    <location>
        <begin position="1"/>
        <end position="23"/>
    </location>
</feature>
<keyword evidence="3" id="KW-1185">Reference proteome</keyword>
<name>A0A423VNV0_CYTCH</name>
<comment type="caution">
    <text evidence="2">The sequence shown here is derived from an EMBL/GenBank/DDBJ whole genome shotgun (WGS) entry which is preliminary data.</text>
</comment>
<dbReference type="AlphaFoldDB" id="A0A423VNV0"/>
<keyword evidence="1" id="KW-0732">Signal</keyword>
<sequence>MAIRTTTRYFFLALGVFAAAAIAVQDGQPGRFYDRAPAVATDLAPAACVTGSPAGGAYDIKYAAVAAPATTSRSYDIDAGFRSANAVGSAMTLQFSPGGEDMGEYASFKCQYTCNGTPGCVSFFGRLVQVNSTTEHYECLSFGALLDQSAFTLQSHNTAVGGFNKLCK</sequence>
<evidence type="ECO:0000256" key="1">
    <source>
        <dbReference type="SAM" id="SignalP"/>
    </source>
</evidence>
<evidence type="ECO:0000313" key="2">
    <source>
        <dbReference type="EMBL" id="ROV92693.1"/>
    </source>
</evidence>
<dbReference type="Proteomes" id="UP000284375">
    <property type="component" value="Unassembled WGS sequence"/>
</dbReference>
<protein>
    <submittedName>
        <fullName evidence="2">Uncharacterized protein</fullName>
    </submittedName>
</protein>